<evidence type="ECO:0000313" key="2">
    <source>
        <dbReference type="EMBL" id="KAF6109859.1"/>
    </source>
</evidence>
<dbReference type="Proteomes" id="UP000664940">
    <property type="component" value="Unassembled WGS sequence"/>
</dbReference>
<evidence type="ECO:0000256" key="1">
    <source>
        <dbReference type="SAM" id="MobiDB-lite"/>
    </source>
</evidence>
<gene>
    <name evidence="2" type="ORF">HJG60_011050</name>
</gene>
<feature type="region of interest" description="Disordered" evidence="1">
    <location>
        <begin position="151"/>
        <end position="191"/>
    </location>
</feature>
<feature type="compositionally biased region" description="Basic and acidic residues" evidence="1">
    <location>
        <begin position="112"/>
        <end position="125"/>
    </location>
</feature>
<dbReference type="AlphaFoldDB" id="A0A834AFB6"/>
<feature type="compositionally biased region" description="Basic and acidic residues" evidence="1">
    <location>
        <begin position="59"/>
        <end position="79"/>
    </location>
</feature>
<accession>A0A834AFB6</accession>
<name>A0A834AFB6_9CHIR</name>
<feature type="region of interest" description="Disordered" evidence="1">
    <location>
        <begin position="205"/>
        <end position="237"/>
    </location>
</feature>
<feature type="region of interest" description="Disordered" evidence="1">
    <location>
        <begin position="42"/>
        <end position="82"/>
    </location>
</feature>
<proteinExistence type="predicted"/>
<reference evidence="2 3" key="1">
    <citation type="journal article" date="2020" name="Nature">
        <title>Six reference-quality genomes reveal evolution of bat adaptations.</title>
        <authorList>
            <person name="Jebb D."/>
            <person name="Huang Z."/>
            <person name="Pippel M."/>
            <person name="Hughes G.M."/>
            <person name="Lavrichenko K."/>
            <person name="Devanna P."/>
            <person name="Winkler S."/>
            <person name="Jermiin L.S."/>
            <person name="Skirmuntt E.C."/>
            <person name="Katzourakis A."/>
            <person name="Burkitt-Gray L."/>
            <person name="Ray D.A."/>
            <person name="Sullivan K.A.M."/>
            <person name="Roscito J.G."/>
            <person name="Kirilenko B.M."/>
            <person name="Davalos L.M."/>
            <person name="Corthals A.P."/>
            <person name="Power M.L."/>
            <person name="Jones G."/>
            <person name="Ransome R.D."/>
            <person name="Dechmann D.K.N."/>
            <person name="Locatelli A.G."/>
            <person name="Puechmaille S.J."/>
            <person name="Fedrigo O."/>
            <person name="Jarvis E.D."/>
            <person name="Hiller M."/>
            <person name="Vernes S.C."/>
            <person name="Myers E.W."/>
            <person name="Teeling E.C."/>
        </authorList>
    </citation>
    <scope>NUCLEOTIDE SEQUENCE [LARGE SCALE GENOMIC DNA]</scope>
    <source>
        <strain evidence="2">Bat1K_MPI-CBG_1</strain>
    </source>
</reference>
<organism evidence="2 3">
    <name type="scientific">Phyllostomus discolor</name>
    <name type="common">pale spear-nosed bat</name>
    <dbReference type="NCBI Taxonomy" id="89673"/>
    <lineage>
        <taxon>Eukaryota</taxon>
        <taxon>Metazoa</taxon>
        <taxon>Chordata</taxon>
        <taxon>Craniata</taxon>
        <taxon>Vertebrata</taxon>
        <taxon>Euteleostomi</taxon>
        <taxon>Mammalia</taxon>
        <taxon>Eutheria</taxon>
        <taxon>Laurasiatheria</taxon>
        <taxon>Chiroptera</taxon>
        <taxon>Yangochiroptera</taxon>
        <taxon>Phyllostomidae</taxon>
        <taxon>Phyllostominae</taxon>
        <taxon>Phyllostomus</taxon>
    </lineage>
</organism>
<feature type="region of interest" description="Disordered" evidence="1">
    <location>
        <begin position="112"/>
        <end position="133"/>
    </location>
</feature>
<protein>
    <submittedName>
        <fullName evidence="2">Uncharacterized protein</fullName>
    </submittedName>
</protein>
<sequence length="254" mass="27520">MSLSRASSHSFLETASWGALVSPFPLIVRQLAPSRTVAKCQTQTAIPWPEPLPSPQLRKNKDSSSGRKWSDQSQERRPSDPGFTGSEAFLCRVCQRHKCLCYHSHFTDEKSEAETCQGDRDHSREAGLWPPGRSSFADLTHGQVCIPAGRPEGSCGRESHAKGRSSGFQKNQLGLEEAGSPRGAGGRPASRPVWEGCGFIREARAGPGTQHSIDPLRNVCQSPPVTGRGGQEDRANIGLVLGSQSRLGRGRWAP</sequence>
<evidence type="ECO:0000313" key="3">
    <source>
        <dbReference type="Proteomes" id="UP000664940"/>
    </source>
</evidence>
<dbReference type="EMBL" id="JABVXQ010000005">
    <property type="protein sequence ID" value="KAF6109859.1"/>
    <property type="molecule type" value="Genomic_DNA"/>
</dbReference>
<comment type="caution">
    <text evidence="2">The sequence shown here is derived from an EMBL/GenBank/DDBJ whole genome shotgun (WGS) entry which is preliminary data.</text>
</comment>